<dbReference type="EMBL" id="EQ987385">
    <property type="protein sequence ID" value="EEF23186.1"/>
    <property type="molecule type" value="Genomic_DNA"/>
</dbReference>
<feature type="compositionally biased region" description="Low complexity" evidence="1">
    <location>
        <begin position="73"/>
        <end position="82"/>
    </location>
</feature>
<evidence type="ECO:0000313" key="2">
    <source>
        <dbReference type="EMBL" id="EEF23186.1"/>
    </source>
</evidence>
<keyword evidence="3" id="KW-1185">Reference proteome</keyword>
<sequence>MAAREGHADTAVFLLGQGADPQLKNGEGLTAAEIARRADHADIAAALDRKVNRAATGSAVPARRPCGCGRRTAGGSASPSVRPGRRSASSRRAGACAPAPARPGPRRSAAGRGRPASSPCPRGRAAAARRSCRSGRPGRS</sequence>
<dbReference type="SUPFAM" id="SSF48403">
    <property type="entry name" value="Ankyrin repeat"/>
    <property type="match status" value="1"/>
</dbReference>
<name>B9TLS8_RICCO</name>
<protein>
    <submittedName>
        <fullName evidence="2">Uncharacterized protein</fullName>
    </submittedName>
</protein>
<reference evidence="3" key="1">
    <citation type="journal article" date="2010" name="Nat. Biotechnol.">
        <title>Draft genome sequence of the oilseed species Ricinus communis.</title>
        <authorList>
            <person name="Chan A.P."/>
            <person name="Crabtree J."/>
            <person name="Zhao Q."/>
            <person name="Lorenzi H."/>
            <person name="Orvis J."/>
            <person name="Puiu D."/>
            <person name="Melake-Berhan A."/>
            <person name="Jones K.M."/>
            <person name="Redman J."/>
            <person name="Chen G."/>
            <person name="Cahoon E.B."/>
            <person name="Gedil M."/>
            <person name="Stanke M."/>
            <person name="Haas B.J."/>
            <person name="Wortman J.R."/>
            <person name="Fraser-Liggett C.M."/>
            <person name="Ravel J."/>
            <person name="Rabinowicz P.D."/>
        </authorList>
    </citation>
    <scope>NUCLEOTIDE SEQUENCE [LARGE SCALE GENOMIC DNA]</scope>
    <source>
        <strain evidence="3">cv. Hale</strain>
    </source>
</reference>
<dbReference type="AlphaFoldDB" id="B9TLS8"/>
<feature type="region of interest" description="Disordered" evidence="1">
    <location>
        <begin position="56"/>
        <end position="140"/>
    </location>
</feature>
<evidence type="ECO:0000256" key="1">
    <source>
        <dbReference type="SAM" id="MobiDB-lite"/>
    </source>
</evidence>
<feature type="compositionally biased region" description="Low complexity" evidence="1">
    <location>
        <begin position="106"/>
        <end position="129"/>
    </location>
</feature>
<dbReference type="InParanoid" id="B9TLS8"/>
<feature type="compositionally biased region" description="Basic residues" evidence="1">
    <location>
        <begin position="130"/>
        <end position="140"/>
    </location>
</feature>
<dbReference type="Proteomes" id="UP000008311">
    <property type="component" value="Unassembled WGS sequence"/>
</dbReference>
<dbReference type="Gene3D" id="1.25.40.20">
    <property type="entry name" value="Ankyrin repeat-containing domain"/>
    <property type="match status" value="1"/>
</dbReference>
<proteinExistence type="predicted"/>
<accession>B9TLS8</accession>
<evidence type="ECO:0000313" key="3">
    <source>
        <dbReference type="Proteomes" id="UP000008311"/>
    </source>
</evidence>
<feature type="compositionally biased region" description="Low complexity" evidence="1">
    <location>
        <begin position="90"/>
        <end position="99"/>
    </location>
</feature>
<gene>
    <name evidence="2" type="ORF">RCOM_1791440</name>
</gene>
<organism evidence="2 3">
    <name type="scientific">Ricinus communis</name>
    <name type="common">Castor bean</name>
    <dbReference type="NCBI Taxonomy" id="3988"/>
    <lineage>
        <taxon>Eukaryota</taxon>
        <taxon>Viridiplantae</taxon>
        <taxon>Streptophyta</taxon>
        <taxon>Embryophyta</taxon>
        <taxon>Tracheophyta</taxon>
        <taxon>Spermatophyta</taxon>
        <taxon>Magnoliopsida</taxon>
        <taxon>eudicotyledons</taxon>
        <taxon>Gunneridae</taxon>
        <taxon>Pentapetalae</taxon>
        <taxon>rosids</taxon>
        <taxon>fabids</taxon>
        <taxon>Malpighiales</taxon>
        <taxon>Euphorbiaceae</taxon>
        <taxon>Acalyphoideae</taxon>
        <taxon>Acalypheae</taxon>
        <taxon>Ricinus</taxon>
    </lineage>
</organism>
<dbReference type="InterPro" id="IPR036770">
    <property type="entry name" value="Ankyrin_rpt-contain_sf"/>
</dbReference>